<protein>
    <submittedName>
        <fullName evidence="1">Uncharacterized protein</fullName>
    </submittedName>
</protein>
<proteinExistence type="predicted"/>
<gene>
    <name evidence="1" type="primary">ORF59776</name>
</gene>
<name>A0A0B6ZFR5_9EUPU</name>
<reference evidence="1" key="1">
    <citation type="submission" date="2014-12" db="EMBL/GenBank/DDBJ databases">
        <title>Insight into the proteome of Arion vulgaris.</title>
        <authorList>
            <person name="Aradska J."/>
            <person name="Bulat T."/>
            <person name="Smidak R."/>
            <person name="Sarate P."/>
            <person name="Gangsoo J."/>
            <person name="Sialana F."/>
            <person name="Bilban M."/>
            <person name="Lubec G."/>
        </authorList>
    </citation>
    <scope>NUCLEOTIDE SEQUENCE</scope>
    <source>
        <tissue evidence="1">Skin</tissue>
    </source>
</reference>
<evidence type="ECO:0000313" key="1">
    <source>
        <dbReference type="EMBL" id="CEK66686.1"/>
    </source>
</evidence>
<dbReference type="EMBL" id="HACG01019821">
    <property type="protein sequence ID" value="CEK66686.1"/>
    <property type="molecule type" value="Transcribed_RNA"/>
</dbReference>
<sequence length="61" mass="7163">MFSIQKLNPQVFKLRQQAMYTFMPHKYNINEVLAANALLYLNSNSNILSKQSTNVILWYNP</sequence>
<dbReference type="AlphaFoldDB" id="A0A0B6ZFR5"/>
<accession>A0A0B6ZFR5</accession>
<organism evidence="1">
    <name type="scientific">Arion vulgaris</name>
    <dbReference type="NCBI Taxonomy" id="1028688"/>
    <lineage>
        <taxon>Eukaryota</taxon>
        <taxon>Metazoa</taxon>
        <taxon>Spiralia</taxon>
        <taxon>Lophotrochozoa</taxon>
        <taxon>Mollusca</taxon>
        <taxon>Gastropoda</taxon>
        <taxon>Heterobranchia</taxon>
        <taxon>Euthyneura</taxon>
        <taxon>Panpulmonata</taxon>
        <taxon>Eupulmonata</taxon>
        <taxon>Stylommatophora</taxon>
        <taxon>Helicina</taxon>
        <taxon>Arionoidea</taxon>
        <taxon>Arionidae</taxon>
        <taxon>Arion</taxon>
    </lineage>
</organism>